<keyword evidence="3 6" id="KW-1133">Transmembrane helix</keyword>
<evidence type="ECO:0000256" key="3">
    <source>
        <dbReference type="ARBA" id="ARBA00022989"/>
    </source>
</evidence>
<dbReference type="PANTHER" id="PTHR39469:SF1">
    <property type="entry name" value="DUF4203 DOMAIN-CONTAINING PROTEIN"/>
    <property type="match status" value="1"/>
</dbReference>
<dbReference type="PANTHER" id="PTHR39469">
    <property type="entry name" value="CHROMOSOME 1, WHOLE GENOME SHOTGUN SEQUENCE"/>
    <property type="match status" value="1"/>
</dbReference>
<sequence>MSPPVSTAVQGGFFAAAFLSGSILGALALAFPDITDGLGCLLGGFCLSMWFLTLKPGGLIDSSGGRVIFISCLTVSAFSLWNLNPDIFPLHTDTYPLNRGIKAELAATIVLAVVALVSQLELWNLVKTHRSVTATHRLQRSRCRDVEKQEHGNRKVEQEESFYKHHLQWQATYTQAPQSIGKQHHIDQADNPPFPKPSLNPNHHDIGYTSISSTRTPSSETIPPPQLSYSLSQSRSLRPSASPPPVLIPLPFTVPREEEGVESSGGRNASVLAVGEVGDGLGSGWEGWSVERGVGGVRVGSGEGGAEMEERDSSVAATLDDGGGMRELFLEDEGGGVGDVEVLSRYGDEGLGDSSSSSQVEQHDSATGSFADALPTRFSKVAQAFRVNEWSKHLEAAEKPDMDIIEPESPGVQIRHERPAPVSEELAQPLIIATRNSNRVSQAELAAARPPSVLGARDVSHSESQSADRHSCSSSMETTPLPGDGLGKREPLMRRGTSRLLLPRSASASSLHDDDMVLAERKRALHALQRQPPPSASQKWRKSKLVPAPGFNSHQPKRSPDSTWDKKREDLFANWRESNGCNGLLSEQGPVVVDEQQHRESLIKAKRRREMEKQQRAVAAHQRQSMIDNRMRSSEMLDAHREAMRRMQSIANKKA</sequence>
<feature type="region of interest" description="Disordered" evidence="5">
    <location>
        <begin position="347"/>
        <end position="368"/>
    </location>
</feature>
<evidence type="ECO:0000256" key="2">
    <source>
        <dbReference type="ARBA" id="ARBA00022692"/>
    </source>
</evidence>
<evidence type="ECO:0000256" key="5">
    <source>
        <dbReference type="SAM" id="MobiDB-lite"/>
    </source>
</evidence>
<feature type="compositionally biased region" description="Low complexity" evidence="5">
    <location>
        <begin position="227"/>
        <end position="240"/>
    </location>
</feature>
<keyword evidence="2 6" id="KW-0812">Transmembrane</keyword>
<dbReference type="AlphaFoldDB" id="A0A6A6RU74"/>
<feature type="transmembrane region" description="Helical" evidence="6">
    <location>
        <begin position="12"/>
        <end position="31"/>
    </location>
</feature>
<comment type="subcellular location">
    <subcellularLocation>
        <location evidence="1">Membrane</location>
        <topology evidence="1">Multi-pass membrane protein</topology>
    </subcellularLocation>
</comment>
<evidence type="ECO:0000256" key="6">
    <source>
        <dbReference type="SAM" id="Phobius"/>
    </source>
</evidence>
<protein>
    <recommendedName>
        <fullName evidence="7">TM7S3/TM198-like domain-containing protein</fullName>
    </recommendedName>
</protein>
<dbReference type="OrthoDB" id="102260at2759"/>
<feature type="compositionally biased region" description="Basic and acidic residues" evidence="5">
    <location>
        <begin position="458"/>
        <end position="471"/>
    </location>
</feature>
<feature type="transmembrane region" description="Helical" evidence="6">
    <location>
        <begin position="38"/>
        <end position="54"/>
    </location>
</feature>
<accession>A0A6A6RU74</accession>
<dbReference type="EMBL" id="MU006792">
    <property type="protein sequence ID" value="KAF2637798.1"/>
    <property type="molecule type" value="Genomic_DNA"/>
</dbReference>
<organism evidence="8 9">
    <name type="scientific">Massarina eburnea CBS 473.64</name>
    <dbReference type="NCBI Taxonomy" id="1395130"/>
    <lineage>
        <taxon>Eukaryota</taxon>
        <taxon>Fungi</taxon>
        <taxon>Dikarya</taxon>
        <taxon>Ascomycota</taxon>
        <taxon>Pezizomycotina</taxon>
        <taxon>Dothideomycetes</taxon>
        <taxon>Pleosporomycetidae</taxon>
        <taxon>Pleosporales</taxon>
        <taxon>Massarineae</taxon>
        <taxon>Massarinaceae</taxon>
        <taxon>Massarina</taxon>
    </lineage>
</organism>
<feature type="region of interest" description="Disordered" evidence="5">
    <location>
        <begin position="443"/>
        <end position="491"/>
    </location>
</feature>
<evidence type="ECO:0000313" key="8">
    <source>
        <dbReference type="EMBL" id="KAF2637798.1"/>
    </source>
</evidence>
<feature type="region of interest" description="Disordered" evidence="5">
    <location>
        <begin position="527"/>
        <end position="564"/>
    </location>
</feature>
<dbReference type="Proteomes" id="UP000799753">
    <property type="component" value="Unassembled WGS sequence"/>
</dbReference>
<evidence type="ECO:0000313" key="9">
    <source>
        <dbReference type="Proteomes" id="UP000799753"/>
    </source>
</evidence>
<evidence type="ECO:0000256" key="4">
    <source>
        <dbReference type="ARBA" id="ARBA00023136"/>
    </source>
</evidence>
<feature type="region of interest" description="Disordered" evidence="5">
    <location>
        <begin position="607"/>
        <end position="632"/>
    </location>
</feature>
<dbReference type="GO" id="GO:0016020">
    <property type="term" value="C:membrane"/>
    <property type="evidence" value="ECO:0007669"/>
    <property type="project" value="UniProtKB-SubCell"/>
</dbReference>
<feature type="compositionally biased region" description="Polar residues" evidence="5">
    <location>
        <begin position="209"/>
        <end position="221"/>
    </location>
</feature>
<feature type="domain" description="TM7S3/TM198-like" evidence="7">
    <location>
        <begin position="2"/>
        <end position="80"/>
    </location>
</feature>
<dbReference type="InterPro" id="IPR025256">
    <property type="entry name" value="TM7S3/TM198-like_dom"/>
</dbReference>
<keyword evidence="9" id="KW-1185">Reference proteome</keyword>
<gene>
    <name evidence="8" type="ORF">P280DRAFT_471963</name>
</gene>
<evidence type="ECO:0000259" key="7">
    <source>
        <dbReference type="Pfam" id="PF13886"/>
    </source>
</evidence>
<reference evidence="8" key="1">
    <citation type="journal article" date="2020" name="Stud. Mycol.">
        <title>101 Dothideomycetes genomes: a test case for predicting lifestyles and emergence of pathogens.</title>
        <authorList>
            <person name="Haridas S."/>
            <person name="Albert R."/>
            <person name="Binder M."/>
            <person name="Bloem J."/>
            <person name="Labutti K."/>
            <person name="Salamov A."/>
            <person name="Andreopoulos B."/>
            <person name="Baker S."/>
            <person name="Barry K."/>
            <person name="Bills G."/>
            <person name="Bluhm B."/>
            <person name="Cannon C."/>
            <person name="Castanera R."/>
            <person name="Culley D."/>
            <person name="Daum C."/>
            <person name="Ezra D."/>
            <person name="Gonzalez J."/>
            <person name="Henrissat B."/>
            <person name="Kuo A."/>
            <person name="Liang C."/>
            <person name="Lipzen A."/>
            <person name="Lutzoni F."/>
            <person name="Magnuson J."/>
            <person name="Mondo S."/>
            <person name="Nolan M."/>
            <person name="Ohm R."/>
            <person name="Pangilinan J."/>
            <person name="Park H.-J."/>
            <person name="Ramirez L."/>
            <person name="Alfaro M."/>
            <person name="Sun H."/>
            <person name="Tritt A."/>
            <person name="Yoshinaga Y."/>
            <person name="Zwiers L.-H."/>
            <person name="Turgeon B."/>
            <person name="Goodwin S."/>
            <person name="Spatafora J."/>
            <person name="Crous P."/>
            <person name="Grigoriev I."/>
        </authorList>
    </citation>
    <scope>NUCLEOTIDE SEQUENCE</scope>
    <source>
        <strain evidence="8">CBS 473.64</strain>
    </source>
</reference>
<dbReference type="Pfam" id="PF13886">
    <property type="entry name" value="TM7S3_TM198"/>
    <property type="match status" value="1"/>
</dbReference>
<proteinExistence type="predicted"/>
<keyword evidence="4 6" id="KW-0472">Membrane</keyword>
<feature type="region of interest" description="Disordered" evidence="5">
    <location>
        <begin position="178"/>
        <end position="251"/>
    </location>
</feature>
<name>A0A6A6RU74_9PLEO</name>
<evidence type="ECO:0000256" key="1">
    <source>
        <dbReference type="ARBA" id="ARBA00004141"/>
    </source>
</evidence>